<feature type="compositionally biased region" description="Polar residues" evidence="1">
    <location>
        <begin position="122"/>
        <end position="154"/>
    </location>
</feature>
<proteinExistence type="predicted"/>
<protein>
    <submittedName>
        <fullName evidence="2">Uncharacterized protein</fullName>
    </submittedName>
</protein>
<feature type="compositionally biased region" description="Polar residues" evidence="1">
    <location>
        <begin position="64"/>
        <end position="94"/>
    </location>
</feature>
<feature type="region of interest" description="Disordered" evidence="1">
    <location>
        <begin position="54"/>
        <end position="198"/>
    </location>
</feature>
<evidence type="ECO:0000313" key="2">
    <source>
        <dbReference type="EMBL" id="UYV74041.1"/>
    </source>
</evidence>
<dbReference type="EMBL" id="CP092873">
    <property type="protein sequence ID" value="UYV74041.1"/>
    <property type="molecule type" value="Genomic_DNA"/>
</dbReference>
<name>A0ABY6L133_9ARAC</name>
<reference evidence="2 3" key="1">
    <citation type="submission" date="2022-01" db="EMBL/GenBank/DDBJ databases">
        <title>A chromosomal length assembly of Cordylochernes scorpioides.</title>
        <authorList>
            <person name="Zeh D."/>
            <person name="Zeh J."/>
        </authorList>
    </citation>
    <scope>NUCLEOTIDE SEQUENCE [LARGE SCALE GENOMIC DNA]</scope>
    <source>
        <strain evidence="2">IN4F17</strain>
        <tissue evidence="2">Whole Body</tissue>
    </source>
</reference>
<gene>
    <name evidence="2" type="ORF">LAZ67_11001960</name>
</gene>
<organism evidence="2 3">
    <name type="scientific">Cordylochernes scorpioides</name>
    <dbReference type="NCBI Taxonomy" id="51811"/>
    <lineage>
        <taxon>Eukaryota</taxon>
        <taxon>Metazoa</taxon>
        <taxon>Ecdysozoa</taxon>
        <taxon>Arthropoda</taxon>
        <taxon>Chelicerata</taxon>
        <taxon>Arachnida</taxon>
        <taxon>Pseudoscorpiones</taxon>
        <taxon>Cheliferoidea</taxon>
        <taxon>Chernetidae</taxon>
        <taxon>Cordylochernes</taxon>
    </lineage>
</organism>
<evidence type="ECO:0000313" key="3">
    <source>
        <dbReference type="Proteomes" id="UP001235939"/>
    </source>
</evidence>
<evidence type="ECO:0000256" key="1">
    <source>
        <dbReference type="SAM" id="MobiDB-lite"/>
    </source>
</evidence>
<keyword evidence="3" id="KW-1185">Reference proteome</keyword>
<accession>A0ABY6L133</accession>
<dbReference type="Proteomes" id="UP001235939">
    <property type="component" value="Chromosome 11"/>
</dbReference>
<feature type="compositionally biased region" description="Low complexity" evidence="1">
    <location>
        <begin position="106"/>
        <end position="121"/>
    </location>
</feature>
<feature type="compositionally biased region" description="Low complexity" evidence="1">
    <location>
        <begin position="155"/>
        <end position="192"/>
    </location>
</feature>
<sequence length="302" mass="32470">MAYEGYSWTKGSREAFVLLNEERKLHQLPAKRVIISKGELTPAYITTAKCHRQGHRRATCPFGNPQSRPAQLQDNQSGPLSTFTASQPTSSQNPAAPISAAMGPDTTRQTTSRPSSPATSSLAANLSIPPQVTLATESSDSAPNANRLTPLQAPSSASSLRSSVKTLAPAPTTTTAAPPPAASDHPAPEAAPVQRPSHQQLIRIKPPGLHSPTAFWNLPMPKLKSLLILRPLDYDTETIVWAVFDSQDGENVLVSPTPKKKFILVELLDCAIASVGNSDHFITQKLSVFKVACEAQFQTFLH</sequence>